<keyword evidence="2" id="KW-1185">Reference proteome</keyword>
<sequence length="178" mass="19836">MTQLFNDDESNVFFHKIIKEAKSKNIVVDLVAMNNEILGSKALGYVLYDSDAIELGFEIDREFFAEHYMSIFEAMASNGVRESWIKLIKALLGEDTLVEFEIPNAGHLRVNVKEKITEPPQGLILENGGEYGGIAETAGINKGIMMNRVSSNYTINQARNVLENLAVEGIFTEFNLVG</sequence>
<accession>A0A2T3LF90</accession>
<evidence type="ECO:0000313" key="2">
    <source>
        <dbReference type="Proteomes" id="UP000241803"/>
    </source>
</evidence>
<gene>
    <name evidence="1" type="ORF">C9J47_05700</name>
</gene>
<dbReference type="EMBL" id="PYOC01000001">
    <property type="protein sequence ID" value="PSV50044.1"/>
    <property type="molecule type" value="Genomic_DNA"/>
</dbReference>
<dbReference type="Proteomes" id="UP000241803">
    <property type="component" value="Unassembled WGS sequence"/>
</dbReference>
<organism evidence="1 2">
    <name type="scientific">Photobacterium indicum</name>
    <dbReference type="NCBI Taxonomy" id="81447"/>
    <lineage>
        <taxon>Bacteria</taxon>
        <taxon>Pseudomonadati</taxon>
        <taxon>Pseudomonadota</taxon>
        <taxon>Gammaproteobacteria</taxon>
        <taxon>Vibrionales</taxon>
        <taxon>Vibrionaceae</taxon>
        <taxon>Photobacterium</taxon>
    </lineage>
</organism>
<evidence type="ECO:0000313" key="1">
    <source>
        <dbReference type="EMBL" id="PSV50044.1"/>
    </source>
</evidence>
<reference evidence="1 2" key="1">
    <citation type="submission" date="2018-03" db="EMBL/GenBank/DDBJ databases">
        <title>Whole genome sequencing of Histamine producing bacteria.</title>
        <authorList>
            <person name="Butler K."/>
        </authorList>
    </citation>
    <scope>NUCLEOTIDE SEQUENCE [LARGE SCALE GENOMIC DNA]</scope>
    <source>
        <strain evidence="1 2">ATCC 19614</strain>
    </source>
</reference>
<dbReference type="AlphaFoldDB" id="A0A2T3LF90"/>
<dbReference type="RefSeq" id="WP_107252628.1">
    <property type="nucleotide sequence ID" value="NZ_PYOC01000001.1"/>
</dbReference>
<name>A0A2T3LF90_9GAMM</name>
<protein>
    <submittedName>
        <fullName evidence="1">Uncharacterized protein</fullName>
    </submittedName>
</protein>
<proteinExistence type="predicted"/>
<comment type="caution">
    <text evidence="1">The sequence shown here is derived from an EMBL/GenBank/DDBJ whole genome shotgun (WGS) entry which is preliminary data.</text>
</comment>